<dbReference type="SMART" id="SM00062">
    <property type="entry name" value="PBPb"/>
    <property type="match status" value="1"/>
</dbReference>
<dbReference type="PROSITE" id="PS51257">
    <property type="entry name" value="PROKAR_LIPOPROTEIN"/>
    <property type="match status" value="1"/>
</dbReference>
<name>A0A561B7Y8_9ACTN</name>
<gene>
    <name evidence="5" type="ORF">FB561_6385</name>
</gene>
<feature type="domain" description="Solute-binding protein family 3/N-terminal" evidence="4">
    <location>
        <begin position="67"/>
        <end position="295"/>
    </location>
</feature>
<protein>
    <submittedName>
        <fullName evidence="5">Polar amino acid transport system substrate-binding protein</fullName>
    </submittedName>
</protein>
<dbReference type="CDD" id="cd01004">
    <property type="entry name" value="PBP2_MidA_like"/>
    <property type="match status" value="1"/>
</dbReference>
<evidence type="ECO:0000256" key="3">
    <source>
        <dbReference type="SAM" id="SignalP"/>
    </source>
</evidence>
<dbReference type="Gene3D" id="3.40.190.10">
    <property type="entry name" value="Periplasmic binding protein-like II"/>
    <property type="match status" value="2"/>
</dbReference>
<keyword evidence="1 3" id="KW-0732">Signal</keyword>
<dbReference type="EMBL" id="VIVK01000002">
    <property type="protein sequence ID" value="TWD74950.1"/>
    <property type="molecule type" value="Genomic_DNA"/>
</dbReference>
<dbReference type="AlphaFoldDB" id="A0A561B7Y8"/>
<reference evidence="5 6" key="1">
    <citation type="submission" date="2019-06" db="EMBL/GenBank/DDBJ databases">
        <title>Sequencing the genomes of 1000 actinobacteria strains.</title>
        <authorList>
            <person name="Klenk H.-P."/>
        </authorList>
    </citation>
    <scope>NUCLEOTIDE SEQUENCE [LARGE SCALE GENOMIC DNA]</scope>
    <source>
        <strain evidence="5 6">DSM 24683</strain>
    </source>
</reference>
<organism evidence="5 6">
    <name type="scientific">Kribbella amoyensis</name>
    <dbReference type="NCBI Taxonomy" id="996641"/>
    <lineage>
        <taxon>Bacteria</taxon>
        <taxon>Bacillati</taxon>
        <taxon>Actinomycetota</taxon>
        <taxon>Actinomycetes</taxon>
        <taxon>Propionibacteriales</taxon>
        <taxon>Kribbellaceae</taxon>
        <taxon>Kribbella</taxon>
    </lineage>
</organism>
<evidence type="ECO:0000256" key="1">
    <source>
        <dbReference type="ARBA" id="ARBA00022729"/>
    </source>
</evidence>
<evidence type="ECO:0000313" key="5">
    <source>
        <dbReference type="EMBL" id="TWD74950.1"/>
    </source>
</evidence>
<evidence type="ECO:0000259" key="4">
    <source>
        <dbReference type="SMART" id="SM00062"/>
    </source>
</evidence>
<comment type="caution">
    <text evidence="5">The sequence shown here is derived from an EMBL/GenBank/DDBJ whole genome shotgun (WGS) entry which is preliminary data.</text>
</comment>
<dbReference type="Pfam" id="PF00497">
    <property type="entry name" value="SBP_bac_3"/>
    <property type="match status" value="1"/>
</dbReference>
<dbReference type="Proteomes" id="UP000318380">
    <property type="component" value="Unassembled WGS sequence"/>
</dbReference>
<evidence type="ECO:0000256" key="2">
    <source>
        <dbReference type="SAM" id="MobiDB-lite"/>
    </source>
</evidence>
<dbReference type="RefSeq" id="WP_145813714.1">
    <property type="nucleotide sequence ID" value="NZ_VIVK01000002.1"/>
</dbReference>
<keyword evidence="6" id="KW-1185">Reference proteome</keyword>
<dbReference type="SUPFAM" id="SSF53850">
    <property type="entry name" value="Periplasmic binding protein-like II"/>
    <property type="match status" value="1"/>
</dbReference>
<feature type="signal peptide" evidence="3">
    <location>
        <begin position="1"/>
        <end position="17"/>
    </location>
</feature>
<dbReference type="InterPro" id="IPR001638">
    <property type="entry name" value="Solute-binding_3/MltF_N"/>
</dbReference>
<proteinExistence type="predicted"/>
<accession>A0A561B7Y8</accession>
<sequence length="305" mass="31201">MSVLRTTLALCGAAVLAAGGCGSDSLSGGSTTSAPPSGSPSSAPAAAGSADPALAAALPPKLKSAGKIVVGVDSTYPPNEFLQGGKTVAGMDVDLFNAVAAKFGLTVDWQSAGFDTIITGVQGGKYDVGVSSFTINPQRKQQVNMVSYFNAGTQWAAQKGNPKGVNPDDACGKTVAVQKGTTQLEDDIPKRQAKCKAQGKPEIKLIVREKQDQATADVASGKADAMLADSPVVLYAAKQSQGQLEPLGTIYDAAPYGYVVPKGQTAFAAAMVKALQEIRADGTYKNVLTNWGNESGAISNFAVNP</sequence>
<dbReference type="OrthoDB" id="9762169at2"/>
<feature type="chain" id="PRO_5039363278" evidence="3">
    <location>
        <begin position="18"/>
        <end position="305"/>
    </location>
</feature>
<feature type="region of interest" description="Disordered" evidence="2">
    <location>
        <begin position="26"/>
        <end position="47"/>
    </location>
</feature>
<evidence type="ECO:0000313" key="6">
    <source>
        <dbReference type="Proteomes" id="UP000318380"/>
    </source>
</evidence>
<dbReference type="PANTHER" id="PTHR35936:SF17">
    <property type="entry name" value="ARGININE-BINDING EXTRACELLULAR PROTEIN ARTP"/>
    <property type="match status" value="1"/>
</dbReference>
<dbReference type="PANTHER" id="PTHR35936">
    <property type="entry name" value="MEMBRANE-BOUND LYTIC MUREIN TRANSGLYCOSYLASE F"/>
    <property type="match status" value="1"/>
</dbReference>